<feature type="transmembrane region" description="Helical" evidence="9">
    <location>
        <begin position="160"/>
        <end position="180"/>
    </location>
</feature>
<evidence type="ECO:0000256" key="8">
    <source>
        <dbReference type="ARBA" id="ARBA00045636"/>
    </source>
</evidence>
<protein>
    <recommendedName>
        <fullName evidence="3">Arginine/agmatine antiporter</fullName>
    </recommendedName>
</protein>
<dbReference type="PANTHER" id="PTHR42770">
    <property type="entry name" value="AMINO ACID TRANSPORTER-RELATED"/>
    <property type="match status" value="1"/>
</dbReference>
<dbReference type="EMBL" id="MZHU01000034">
    <property type="protein sequence ID" value="PRK65414.1"/>
    <property type="molecule type" value="Genomic_DNA"/>
</dbReference>
<dbReference type="GO" id="GO:0022857">
    <property type="term" value="F:transmembrane transporter activity"/>
    <property type="evidence" value="ECO:0007669"/>
    <property type="project" value="InterPro"/>
</dbReference>
<dbReference type="InterPro" id="IPR002293">
    <property type="entry name" value="AA/rel_permease1"/>
</dbReference>
<feature type="transmembrane region" description="Helical" evidence="9">
    <location>
        <begin position="234"/>
        <end position="257"/>
    </location>
</feature>
<evidence type="ECO:0000256" key="1">
    <source>
        <dbReference type="ARBA" id="ARBA00004651"/>
    </source>
</evidence>
<dbReference type="Pfam" id="PF13520">
    <property type="entry name" value="AA_permease_2"/>
    <property type="match status" value="1"/>
</dbReference>
<feature type="transmembrane region" description="Helical" evidence="9">
    <location>
        <begin position="397"/>
        <end position="415"/>
    </location>
</feature>
<name>A0A2S9S1X9_HAEIF</name>
<evidence type="ECO:0000256" key="9">
    <source>
        <dbReference type="SAM" id="Phobius"/>
    </source>
</evidence>
<feature type="transmembrane region" description="Helical" evidence="9">
    <location>
        <begin position="43"/>
        <end position="64"/>
    </location>
</feature>
<dbReference type="RefSeq" id="WP_005692804.1">
    <property type="nucleotide sequence ID" value="NZ_CP089175.1"/>
</dbReference>
<comment type="function">
    <text evidence="8">Major component of the acid-resistance (AR) system allowing enteric pathogens to survive the acidic environment in the stomach. Exchanges extracellular arginine for its intracellular decarboxylation product agmatine (Agm) thereby expelling intracellular protons. Probably undergoes several conformational states in order to translocate the substrate across the membrane; keeps the substrate accessible to only 1 side of the membrane at a time by opening and closing 3 membrane-internal gates.</text>
</comment>
<gene>
    <name evidence="10" type="primary">adiC</name>
    <name evidence="10" type="ORF">BV163_00798</name>
</gene>
<feature type="transmembrane region" description="Helical" evidence="9">
    <location>
        <begin position="200"/>
        <end position="222"/>
    </location>
</feature>
<sequence>MSSEISAKKAKKMGVLALTLVTASNMMGSGVFLLPTNLGSIGAISIFGWIITILGVMALALVFAKTSLIHERIGGIVAYSRDAFGPFVGFQSTVAYWVSAWIGNVALLVAGVGYLAYFFPILKDPTVGTTYSCIVAIVILWIYVFLSSFGAKVAGSAQSFTAICGLAVILGVGIFGWFYFKPETYLEVINDTGNSNFSAIIAAASLALWGFLGVESAVVSTGQVENPEKTVPKATVYGLLIAAVCYVASSTVIAGIIPHEVLKNSSAPFADAVKYMFDSELAGSIASALSILACFGSISGWFILQSEAPRAAAESGLFPKWFAELNKNDVPMKSLIFTAVLMCCVLLLTASPNLAEQFQIVILMSVYCSLLPYLYAITALPILWTAKKLKKDGNYKWHTLLVLISILYCMFALVGSGADSIFWGTLLVTFMIPVFTFPALKLINNKELDVKID</sequence>
<feature type="transmembrane region" description="Helical" evidence="9">
    <location>
        <begin position="335"/>
        <end position="354"/>
    </location>
</feature>
<dbReference type="AlphaFoldDB" id="A0A2S9S1X9"/>
<evidence type="ECO:0000256" key="7">
    <source>
        <dbReference type="ARBA" id="ARBA00023136"/>
    </source>
</evidence>
<dbReference type="InterPro" id="IPR027562">
    <property type="entry name" value="His_histam_anti"/>
</dbReference>
<keyword evidence="4" id="KW-1003">Cell membrane</keyword>
<evidence type="ECO:0000256" key="4">
    <source>
        <dbReference type="ARBA" id="ARBA00022475"/>
    </source>
</evidence>
<feature type="transmembrane region" description="Helical" evidence="9">
    <location>
        <begin position="421"/>
        <end position="443"/>
    </location>
</feature>
<comment type="similarity">
    <text evidence="2">Belongs to the amino acid-polyamine-organocation (APC) superfamily. Basic amino acid/polyamine antiporter (APA) (TC 2.A.3.2) family.</text>
</comment>
<keyword evidence="6 9" id="KW-1133">Transmembrane helix</keyword>
<evidence type="ECO:0000256" key="5">
    <source>
        <dbReference type="ARBA" id="ARBA00022692"/>
    </source>
</evidence>
<evidence type="ECO:0000256" key="6">
    <source>
        <dbReference type="ARBA" id="ARBA00022989"/>
    </source>
</evidence>
<comment type="caution">
    <text evidence="10">The sequence shown here is derived from an EMBL/GenBank/DDBJ whole genome shotgun (WGS) entry which is preliminary data.</text>
</comment>
<dbReference type="NCBIfam" id="TIGR04298">
    <property type="entry name" value="his_histam_anti"/>
    <property type="match status" value="1"/>
</dbReference>
<accession>A0A2S9S1X9</accession>
<comment type="subcellular location">
    <subcellularLocation>
        <location evidence="1">Cell membrane</location>
        <topology evidence="1">Multi-pass membrane protein</topology>
    </subcellularLocation>
</comment>
<feature type="transmembrane region" description="Helical" evidence="9">
    <location>
        <begin position="360"/>
        <end position="385"/>
    </location>
</feature>
<proteinExistence type="inferred from homology"/>
<dbReference type="Gene3D" id="1.20.1740.10">
    <property type="entry name" value="Amino acid/polyamine transporter I"/>
    <property type="match status" value="1"/>
</dbReference>
<keyword evidence="7 9" id="KW-0472">Membrane</keyword>
<feature type="transmembrane region" description="Helical" evidence="9">
    <location>
        <begin position="129"/>
        <end position="148"/>
    </location>
</feature>
<dbReference type="PIRSF" id="PIRSF006060">
    <property type="entry name" value="AA_transporter"/>
    <property type="match status" value="1"/>
</dbReference>
<dbReference type="InterPro" id="IPR050367">
    <property type="entry name" value="APC_superfamily"/>
</dbReference>
<feature type="transmembrane region" description="Helical" evidence="9">
    <location>
        <begin position="94"/>
        <end position="117"/>
    </location>
</feature>
<organism evidence="10">
    <name type="scientific">Haemophilus influenzae</name>
    <dbReference type="NCBI Taxonomy" id="727"/>
    <lineage>
        <taxon>Bacteria</taxon>
        <taxon>Pseudomonadati</taxon>
        <taxon>Pseudomonadota</taxon>
        <taxon>Gammaproteobacteria</taxon>
        <taxon>Pasteurellales</taxon>
        <taxon>Pasteurellaceae</taxon>
        <taxon>Haemophilus</taxon>
    </lineage>
</organism>
<reference evidence="10" key="1">
    <citation type="submission" date="2017-02" db="EMBL/GenBank/DDBJ databases">
        <title>Haemophilus influenzae in COPD genome sequencing project.</title>
        <authorList>
            <person name="Murphy T.F."/>
            <person name="Kong Y."/>
            <person name="Nadendla S."/>
            <person name="Tettelin H."/>
            <person name="Pettigrew M."/>
        </authorList>
    </citation>
    <scope>NUCLEOTIDE SEQUENCE [LARGE SCALE GENOMIC DNA]</scope>
    <source>
        <strain evidence="10">84P15H4</strain>
    </source>
</reference>
<dbReference type="PANTHER" id="PTHR42770:SF18">
    <property type="entry name" value="ARGININE_AGMATINE ANTIPORTER"/>
    <property type="match status" value="1"/>
</dbReference>
<dbReference type="GO" id="GO:0005886">
    <property type="term" value="C:plasma membrane"/>
    <property type="evidence" value="ECO:0007669"/>
    <property type="project" value="UniProtKB-SubCell"/>
</dbReference>
<evidence type="ECO:0000256" key="3">
    <source>
        <dbReference type="ARBA" id="ARBA00021069"/>
    </source>
</evidence>
<feature type="transmembrane region" description="Helical" evidence="9">
    <location>
        <begin position="281"/>
        <end position="304"/>
    </location>
</feature>
<keyword evidence="5 9" id="KW-0812">Transmembrane</keyword>
<evidence type="ECO:0000313" key="10">
    <source>
        <dbReference type="EMBL" id="PRK65414.1"/>
    </source>
</evidence>
<evidence type="ECO:0000256" key="2">
    <source>
        <dbReference type="ARBA" id="ARBA00008220"/>
    </source>
</evidence>